<keyword evidence="2" id="KW-1185">Reference proteome</keyword>
<organism evidence="1 2">
    <name type="scientific">Vibrio azureus NBRC 104587</name>
    <dbReference type="NCBI Taxonomy" id="1219077"/>
    <lineage>
        <taxon>Bacteria</taxon>
        <taxon>Pseudomonadati</taxon>
        <taxon>Pseudomonadota</taxon>
        <taxon>Gammaproteobacteria</taxon>
        <taxon>Vibrionales</taxon>
        <taxon>Vibrionaceae</taxon>
        <taxon>Vibrio</taxon>
    </lineage>
</organism>
<accession>U3A4F3</accession>
<reference evidence="1 2" key="1">
    <citation type="submission" date="2013-09" db="EMBL/GenBank/DDBJ databases">
        <title>Whole genome shotgun sequence of Vibrio azureus NBRC 104587.</title>
        <authorList>
            <person name="Isaki S."/>
            <person name="Hosoyama A."/>
            <person name="Numata M."/>
            <person name="Hashimoto M."/>
            <person name="Hosoyama Y."/>
            <person name="Tsuchikane K."/>
            <person name="Noguchi M."/>
            <person name="Hirakata S."/>
            <person name="Ichikawa N."/>
            <person name="Ohji S."/>
            <person name="Yamazoe A."/>
            <person name="Fujita N."/>
        </authorList>
    </citation>
    <scope>NUCLEOTIDE SEQUENCE [LARGE SCALE GENOMIC DNA]</scope>
    <source>
        <strain evidence="1 2">NBRC 104587</strain>
    </source>
</reference>
<dbReference type="EMBL" id="BATL01000016">
    <property type="protein sequence ID" value="GAD74861.1"/>
    <property type="molecule type" value="Genomic_DNA"/>
</dbReference>
<dbReference type="eggNOG" id="ENOG5031PZC">
    <property type="taxonomic scope" value="Bacteria"/>
</dbReference>
<sequence>MKFDNSVKLSDVIKNLNLKLEDNNKELRFSNGNLYVKDEKNASTNIVSSFFHRNQAEQNIKQAIINEYFLSDKEASLLLKNIKAQKSTGITVGDVINVSTSPYTTNPNMIAKMGNMEKVTFSNNEPVPKALDDVLSMISINSQRTKQQILTFVENHKFDIPQYLYRADPGGEKVLQDGLKPRNDGFVTASKEEKMIAAIKHSGSTTGLGDTISFTADRSIAFKYHGQGGKELFRLDTSEFDDSEFDEGSFITTPELILKVGPQLVEDGKMDKRVLHTLLNRFYTTDAYTEMEVFFIGKGNLIPVKDL</sequence>
<dbReference type="AlphaFoldDB" id="U3A4F3"/>
<gene>
    <name evidence="1" type="ORF">VAZ01S_016_00450</name>
</gene>
<evidence type="ECO:0000313" key="2">
    <source>
        <dbReference type="Proteomes" id="UP000016567"/>
    </source>
</evidence>
<dbReference type="RefSeq" id="WP_021708641.1">
    <property type="nucleotide sequence ID" value="NZ_BATL01000016.1"/>
</dbReference>
<evidence type="ECO:0000313" key="1">
    <source>
        <dbReference type="EMBL" id="GAD74861.1"/>
    </source>
</evidence>
<proteinExistence type="predicted"/>
<name>U3A4F3_9VIBR</name>
<comment type="caution">
    <text evidence="1">The sequence shown here is derived from an EMBL/GenBank/DDBJ whole genome shotgun (WGS) entry which is preliminary data.</text>
</comment>
<protein>
    <submittedName>
        <fullName evidence="1">Uncharacterized protein</fullName>
    </submittedName>
</protein>
<dbReference type="Proteomes" id="UP000016567">
    <property type="component" value="Unassembled WGS sequence"/>
</dbReference>